<feature type="region of interest" description="Disordered" evidence="6">
    <location>
        <begin position="571"/>
        <end position="694"/>
    </location>
</feature>
<evidence type="ECO:0000256" key="1">
    <source>
        <dbReference type="ARBA" id="ARBA00004123"/>
    </source>
</evidence>
<feature type="compositionally biased region" description="Low complexity" evidence="6">
    <location>
        <begin position="344"/>
        <end position="355"/>
    </location>
</feature>
<feature type="region of interest" description="Disordered" evidence="6">
    <location>
        <begin position="204"/>
        <end position="259"/>
    </location>
</feature>
<dbReference type="PROSITE" id="PS50102">
    <property type="entry name" value="RRM"/>
    <property type="match status" value="1"/>
</dbReference>
<feature type="compositionally biased region" description="Low complexity" evidence="6">
    <location>
        <begin position="426"/>
        <end position="495"/>
    </location>
</feature>
<evidence type="ECO:0000313" key="9">
    <source>
        <dbReference type="Proteomes" id="UP001304895"/>
    </source>
</evidence>
<name>A0AAN6UI55_9PEZI</name>
<evidence type="ECO:0000256" key="2">
    <source>
        <dbReference type="ARBA" id="ARBA00005991"/>
    </source>
</evidence>
<sequence length="694" mass="70754">MAAPMLLSRKANGVNQSPGELPKAPRMKAPAQGEKVVVRRLPPGLTEDEFVAILGDEWMVGRGKVDWFSYWPGKVSQHPSKPSLPSRAYLHVIKRDQLTALLQTVQSARWEDAKETYNDPALVSAPTVEFSIYKKVPGDKKRVDGRQGTIDQDPEFMAFLEGLANPDANKEPPEGEEDINKGGKTTTTPLIEYLRERKAVKAKEAAAAKTAKHARQDSHGVKGKAAPAVAEDPKKRSRDGRLERERGPERERPRESVKILTKKAAAVEAAAEAAKAAAAKLQSSARPSTQEPPTKSRRAGIAAAARILQRDLGLSPGNAHRKARQEAAKVDVDCKATVTKETPKAVGPVAPAAAAPAPPPLSGPSASPTPSKAQPPASGRSRNRKRGTGEDSAKAKGDGRADKAAESSAPAPTKPPFTVLKKKDGQQTTPSQSQPSISPAPSRPSTANPSAVATATTAAPPTGPKAAASRQAGGASKKGAGGSSTATGPVPTPGATRAFVKLANHAQGVTEALLREALAAFGPVTAVEIDRKKGFAYADFAEHAGLARAMAASPVAVAQASVLVLERKEMGGKRGGGGSSAGGGGGGGQGKSGGGGGVSVVQAPAVAVEGKGAAPATPTGLAEPFGAAAAAAAEEKTGGEQQASKRGGRRRGARARDRDSKEAKESGPAGKEGAQKKGDGGGASAAAAAAAAAS</sequence>
<accession>A0AAN6UI55</accession>
<feature type="compositionally biased region" description="Low complexity" evidence="6">
    <location>
        <begin position="684"/>
        <end position="694"/>
    </location>
</feature>
<dbReference type="Pfam" id="PF00076">
    <property type="entry name" value="RRM_1"/>
    <property type="match status" value="1"/>
</dbReference>
<comment type="subcellular location">
    <subcellularLocation>
        <location evidence="1">Nucleus</location>
    </subcellularLocation>
</comment>
<feature type="region of interest" description="Disordered" evidence="6">
    <location>
        <begin position="278"/>
        <end position="300"/>
    </location>
</feature>
<comment type="caution">
    <text evidence="8">The sequence shown here is derived from an EMBL/GenBank/DDBJ whole genome shotgun (WGS) entry which is preliminary data.</text>
</comment>
<keyword evidence="9" id="KW-1185">Reference proteome</keyword>
<dbReference type="GO" id="GO:0000184">
    <property type="term" value="P:nuclear-transcribed mRNA catabolic process, nonsense-mediated decay"/>
    <property type="evidence" value="ECO:0007669"/>
    <property type="project" value="UniProtKB-KW"/>
</dbReference>
<comment type="similarity">
    <text evidence="2">Belongs to the RENT3 family.</text>
</comment>
<feature type="compositionally biased region" description="Basic and acidic residues" evidence="6">
    <location>
        <begin position="231"/>
        <end position="257"/>
    </location>
</feature>
<evidence type="ECO:0000256" key="4">
    <source>
        <dbReference type="ARBA" id="ARBA00023242"/>
    </source>
</evidence>
<gene>
    <name evidence="8" type="ORF">BT67DRAFT_55882</name>
</gene>
<feature type="region of interest" description="Disordered" evidence="6">
    <location>
        <begin position="165"/>
        <end position="189"/>
    </location>
</feature>
<evidence type="ECO:0000256" key="5">
    <source>
        <dbReference type="PROSITE-ProRule" id="PRU00176"/>
    </source>
</evidence>
<feature type="compositionally biased region" description="Basic and acidic residues" evidence="6">
    <location>
        <begin position="387"/>
        <end position="405"/>
    </location>
</feature>
<dbReference type="SUPFAM" id="SSF54928">
    <property type="entry name" value="RNA-binding domain, RBD"/>
    <property type="match status" value="2"/>
</dbReference>
<evidence type="ECO:0000259" key="7">
    <source>
        <dbReference type="PROSITE" id="PS50102"/>
    </source>
</evidence>
<feature type="compositionally biased region" description="Basic and acidic residues" evidence="6">
    <location>
        <begin position="654"/>
        <end position="665"/>
    </location>
</feature>
<feature type="compositionally biased region" description="Basic and acidic residues" evidence="6">
    <location>
        <begin position="324"/>
        <end position="334"/>
    </location>
</feature>
<dbReference type="InterPro" id="IPR039722">
    <property type="entry name" value="Upf3"/>
</dbReference>
<dbReference type="InterPro" id="IPR000504">
    <property type="entry name" value="RRM_dom"/>
</dbReference>
<dbReference type="GO" id="GO:0005737">
    <property type="term" value="C:cytoplasm"/>
    <property type="evidence" value="ECO:0007669"/>
    <property type="project" value="TreeGrafter"/>
</dbReference>
<dbReference type="Pfam" id="PF03467">
    <property type="entry name" value="Smg4_UPF3"/>
    <property type="match status" value="1"/>
</dbReference>
<feature type="compositionally biased region" description="Basic and acidic residues" evidence="6">
    <location>
        <begin position="168"/>
        <end position="181"/>
    </location>
</feature>
<feature type="compositionally biased region" description="Polar residues" evidence="6">
    <location>
        <begin position="281"/>
        <end position="293"/>
    </location>
</feature>
<dbReference type="InterPro" id="IPR005120">
    <property type="entry name" value="UPF3_dom"/>
</dbReference>
<dbReference type="GO" id="GO:0005730">
    <property type="term" value="C:nucleolus"/>
    <property type="evidence" value="ECO:0007669"/>
    <property type="project" value="TreeGrafter"/>
</dbReference>
<evidence type="ECO:0000256" key="6">
    <source>
        <dbReference type="SAM" id="MobiDB-lite"/>
    </source>
</evidence>
<keyword evidence="3" id="KW-0866">Nonsense-mediated mRNA decay</keyword>
<organism evidence="8 9">
    <name type="scientific">Trichocladium antarcticum</name>
    <dbReference type="NCBI Taxonomy" id="1450529"/>
    <lineage>
        <taxon>Eukaryota</taxon>
        <taxon>Fungi</taxon>
        <taxon>Dikarya</taxon>
        <taxon>Ascomycota</taxon>
        <taxon>Pezizomycotina</taxon>
        <taxon>Sordariomycetes</taxon>
        <taxon>Sordariomycetidae</taxon>
        <taxon>Sordariales</taxon>
        <taxon>Chaetomiaceae</taxon>
        <taxon>Trichocladium</taxon>
    </lineage>
</organism>
<dbReference type="GO" id="GO:0045727">
    <property type="term" value="P:positive regulation of translation"/>
    <property type="evidence" value="ECO:0007669"/>
    <property type="project" value="TreeGrafter"/>
</dbReference>
<evidence type="ECO:0000313" key="8">
    <source>
        <dbReference type="EMBL" id="KAK4133091.1"/>
    </source>
</evidence>
<dbReference type="AlphaFoldDB" id="A0AAN6UI55"/>
<feature type="region of interest" description="Disordered" evidence="6">
    <location>
        <begin position="312"/>
        <end position="495"/>
    </location>
</feature>
<reference evidence="8" key="2">
    <citation type="submission" date="2023-05" db="EMBL/GenBank/DDBJ databases">
        <authorList>
            <consortium name="Lawrence Berkeley National Laboratory"/>
            <person name="Steindorff A."/>
            <person name="Hensen N."/>
            <person name="Bonometti L."/>
            <person name="Westerberg I."/>
            <person name="Brannstrom I.O."/>
            <person name="Guillou S."/>
            <person name="Cros-Aarteil S."/>
            <person name="Calhoun S."/>
            <person name="Haridas S."/>
            <person name="Kuo A."/>
            <person name="Mondo S."/>
            <person name="Pangilinan J."/>
            <person name="Riley R."/>
            <person name="Labutti K."/>
            <person name="Andreopoulos B."/>
            <person name="Lipzen A."/>
            <person name="Chen C."/>
            <person name="Yanf M."/>
            <person name="Daum C."/>
            <person name="Ng V."/>
            <person name="Clum A."/>
            <person name="Ohm R."/>
            <person name="Martin F."/>
            <person name="Silar P."/>
            <person name="Natvig D."/>
            <person name="Lalanne C."/>
            <person name="Gautier V."/>
            <person name="Ament-Velasquez S.L."/>
            <person name="Kruys A."/>
            <person name="Hutchinson M.I."/>
            <person name="Powell A.J."/>
            <person name="Barry K."/>
            <person name="Miller A.N."/>
            <person name="Grigoriev I.V."/>
            <person name="Debuchy R."/>
            <person name="Gladieux P."/>
            <person name="Thoren M.H."/>
            <person name="Johannesson H."/>
        </authorList>
    </citation>
    <scope>NUCLEOTIDE SEQUENCE</scope>
    <source>
        <strain evidence="8">CBS 123565</strain>
    </source>
</reference>
<reference evidence="8" key="1">
    <citation type="journal article" date="2023" name="Mol. Phylogenet. Evol.">
        <title>Genome-scale phylogeny and comparative genomics of the fungal order Sordariales.</title>
        <authorList>
            <person name="Hensen N."/>
            <person name="Bonometti L."/>
            <person name="Westerberg I."/>
            <person name="Brannstrom I.O."/>
            <person name="Guillou S."/>
            <person name="Cros-Aarteil S."/>
            <person name="Calhoun S."/>
            <person name="Haridas S."/>
            <person name="Kuo A."/>
            <person name="Mondo S."/>
            <person name="Pangilinan J."/>
            <person name="Riley R."/>
            <person name="LaButti K."/>
            <person name="Andreopoulos B."/>
            <person name="Lipzen A."/>
            <person name="Chen C."/>
            <person name="Yan M."/>
            <person name="Daum C."/>
            <person name="Ng V."/>
            <person name="Clum A."/>
            <person name="Steindorff A."/>
            <person name="Ohm R.A."/>
            <person name="Martin F."/>
            <person name="Silar P."/>
            <person name="Natvig D.O."/>
            <person name="Lalanne C."/>
            <person name="Gautier V."/>
            <person name="Ament-Velasquez S.L."/>
            <person name="Kruys A."/>
            <person name="Hutchinson M.I."/>
            <person name="Powell A.J."/>
            <person name="Barry K."/>
            <person name="Miller A.N."/>
            <person name="Grigoriev I.V."/>
            <person name="Debuchy R."/>
            <person name="Gladieux P."/>
            <person name="Hiltunen Thoren M."/>
            <person name="Johannesson H."/>
        </authorList>
    </citation>
    <scope>NUCLEOTIDE SEQUENCE</scope>
    <source>
        <strain evidence="8">CBS 123565</strain>
    </source>
</reference>
<feature type="compositionally biased region" description="Gly residues" evidence="6">
    <location>
        <begin position="573"/>
        <end position="598"/>
    </location>
</feature>
<dbReference type="PANTHER" id="PTHR13112:SF0">
    <property type="entry name" value="FI21285P1"/>
    <property type="match status" value="1"/>
</dbReference>
<dbReference type="PANTHER" id="PTHR13112">
    <property type="entry name" value="UPF3 REGULATOR OF NONSENSE TRANSCRIPTS-LIKE PROTEIN"/>
    <property type="match status" value="1"/>
</dbReference>
<dbReference type="EMBL" id="MU853413">
    <property type="protein sequence ID" value="KAK4133091.1"/>
    <property type="molecule type" value="Genomic_DNA"/>
</dbReference>
<proteinExistence type="inferred from homology"/>
<feature type="region of interest" description="Disordered" evidence="6">
    <location>
        <begin position="1"/>
        <end position="30"/>
    </location>
</feature>
<keyword evidence="5" id="KW-0694">RNA-binding</keyword>
<keyword evidence="4" id="KW-0539">Nucleus</keyword>
<dbReference type="InterPro" id="IPR035979">
    <property type="entry name" value="RBD_domain_sf"/>
</dbReference>
<dbReference type="InterPro" id="IPR012677">
    <property type="entry name" value="Nucleotide-bd_a/b_plait_sf"/>
</dbReference>
<feature type="domain" description="RRM" evidence="7">
    <location>
        <begin position="496"/>
        <end position="574"/>
    </location>
</feature>
<dbReference type="GO" id="GO:0003729">
    <property type="term" value="F:mRNA binding"/>
    <property type="evidence" value="ECO:0007669"/>
    <property type="project" value="TreeGrafter"/>
</dbReference>
<dbReference type="CDD" id="cd12455">
    <property type="entry name" value="RRM_like_Smg4_UPF3"/>
    <property type="match status" value="1"/>
</dbReference>
<dbReference type="FunFam" id="3.30.70.330:FF:000637">
    <property type="entry name" value="Nonsense-mediated mRNA decay protein Upf3, putative"/>
    <property type="match status" value="1"/>
</dbReference>
<evidence type="ECO:0000256" key="3">
    <source>
        <dbReference type="ARBA" id="ARBA00023161"/>
    </source>
</evidence>
<protein>
    <recommendedName>
        <fullName evidence="7">RRM domain-containing protein</fullName>
    </recommendedName>
</protein>
<dbReference type="Gene3D" id="3.30.70.330">
    <property type="match status" value="2"/>
</dbReference>
<dbReference type="Proteomes" id="UP001304895">
    <property type="component" value="Unassembled WGS sequence"/>
</dbReference>